<proteinExistence type="predicted"/>
<dbReference type="EMBL" id="CP056072">
    <property type="protein sequence ID" value="UKK02526.2"/>
    <property type="molecule type" value="Genomic_DNA"/>
</dbReference>
<protein>
    <submittedName>
        <fullName evidence="2">Uncharacterized protein</fullName>
    </submittedName>
</protein>
<reference evidence="2" key="1">
    <citation type="submission" date="2022-07" db="EMBL/GenBank/DDBJ databases">
        <title>Evaluation of T. orientalis genome assembly methods using nanopore sequencing and analysis of variation between genomes.</title>
        <authorList>
            <person name="Yam J."/>
            <person name="Micallef M.L."/>
            <person name="Liu M."/>
            <person name="Djordjevic S.P."/>
            <person name="Bogema D.R."/>
            <person name="Jenkins C."/>
        </authorList>
    </citation>
    <scope>NUCLEOTIDE SEQUENCE</scope>
    <source>
        <strain evidence="2">Goon Nure</strain>
    </source>
</reference>
<evidence type="ECO:0000256" key="1">
    <source>
        <dbReference type="SAM" id="MobiDB-lite"/>
    </source>
</evidence>
<gene>
    <name evidence="2" type="ORF">MACK_002619</name>
</gene>
<evidence type="ECO:0000313" key="2">
    <source>
        <dbReference type="EMBL" id="UKK02526.2"/>
    </source>
</evidence>
<dbReference type="Proteomes" id="UP000244811">
    <property type="component" value="Chromosome 4"/>
</dbReference>
<dbReference type="AlphaFoldDB" id="A0A976QXE3"/>
<organism evidence="2 3">
    <name type="scientific">Theileria orientalis</name>
    <dbReference type="NCBI Taxonomy" id="68886"/>
    <lineage>
        <taxon>Eukaryota</taxon>
        <taxon>Sar</taxon>
        <taxon>Alveolata</taxon>
        <taxon>Apicomplexa</taxon>
        <taxon>Aconoidasida</taxon>
        <taxon>Piroplasmida</taxon>
        <taxon>Theileriidae</taxon>
        <taxon>Theileria</taxon>
    </lineage>
</organism>
<feature type="region of interest" description="Disordered" evidence="1">
    <location>
        <begin position="1"/>
        <end position="44"/>
    </location>
</feature>
<feature type="compositionally biased region" description="Basic and acidic residues" evidence="1">
    <location>
        <begin position="33"/>
        <end position="44"/>
    </location>
</feature>
<sequence length="65" mass="7893">MYSRHRTSNRNKITKNEMKKLLSQRVSTRRKNKKEEEEKDDKKMRGVRLTFLILDSMNSNHDNNI</sequence>
<feature type="compositionally biased region" description="Basic residues" evidence="1">
    <location>
        <begin position="1"/>
        <end position="13"/>
    </location>
</feature>
<name>A0A976QXE3_THEOR</name>
<accession>A0A976QXE3</accession>
<evidence type="ECO:0000313" key="3">
    <source>
        <dbReference type="Proteomes" id="UP000244811"/>
    </source>
</evidence>